<dbReference type="PANTHER" id="PTHR15710">
    <property type="entry name" value="E3 UBIQUITIN-PROTEIN LIGASE PRAJA"/>
    <property type="match status" value="1"/>
</dbReference>
<comment type="catalytic activity">
    <reaction evidence="1">
        <text>S-ubiquitinyl-[E2 ubiquitin-conjugating enzyme]-L-cysteine + [acceptor protein]-L-lysine = [E2 ubiquitin-conjugating enzyme]-L-cysteine + N(6)-ubiquitinyl-[acceptor protein]-L-lysine.</text>
        <dbReference type="EC" id="2.3.2.27"/>
    </reaction>
</comment>
<keyword evidence="7" id="KW-0812">Transmembrane</keyword>
<keyword evidence="10" id="KW-1185">Reference proteome</keyword>
<proteinExistence type="predicted"/>
<evidence type="ECO:0000256" key="3">
    <source>
        <dbReference type="ARBA" id="ARBA00022723"/>
    </source>
</evidence>
<accession>A0A7J0DGA5</accession>
<dbReference type="EMBL" id="BJWL01000191">
    <property type="protein sequence ID" value="GFS33515.1"/>
    <property type="molecule type" value="Genomic_DNA"/>
</dbReference>
<organism evidence="9 10">
    <name type="scientific">Actinidia rufa</name>
    <dbReference type="NCBI Taxonomy" id="165716"/>
    <lineage>
        <taxon>Eukaryota</taxon>
        <taxon>Viridiplantae</taxon>
        <taxon>Streptophyta</taxon>
        <taxon>Embryophyta</taxon>
        <taxon>Tracheophyta</taxon>
        <taxon>Spermatophyta</taxon>
        <taxon>Magnoliopsida</taxon>
        <taxon>eudicotyledons</taxon>
        <taxon>Gunneridae</taxon>
        <taxon>Pentapetalae</taxon>
        <taxon>asterids</taxon>
        <taxon>Ericales</taxon>
        <taxon>Actinidiaceae</taxon>
        <taxon>Actinidia</taxon>
    </lineage>
</organism>
<evidence type="ECO:0000256" key="1">
    <source>
        <dbReference type="ARBA" id="ARBA00000900"/>
    </source>
</evidence>
<evidence type="ECO:0000256" key="5">
    <source>
        <dbReference type="ARBA" id="ARBA00022833"/>
    </source>
</evidence>
<feature type="transmembrane region" description="Helical" evidence="7">
    <location>
        <begin position="221"/>
        <end position="243"/>
    </location>
</feature>
<dbReference type="Pfam" id="PF13639">
    <property type="entry name" value="zf-RING_2"/>
    <property type="match status" value="1"/>
</dbReference>
<feature type="domain" description="RING-type" evidence="8">
    <location>
        <begin position="193"/>
        <end position="229"/>
    </location>
</feature>
<dbReference type="InterPro" id="IPR001841">
    <property type="entry name" value="Znf_RING"/>
</dbReference>
<dbReference type="InterPro" id="IPR013083">
    <property type="entry name" value="Znf_RING/FYVE/PHD"/>
</dbReference>
<evidence type="ECO:0000313" key="9">
    <source>
        <dbReference type="EMBL" id="GFS33515.1"/>
    </source>
</evidence>
<dbReference type="SUPFAM" id="SSF57850">
    <property type="entry name" value="RING/U-box"/>
    <property type="match status" value="1"/>
</dbReference>
<comment type="caution">
    <text evidence="9">The sequence shown here is derived from an EMBL/GenBank/DDBJ whole genome shotgun (WGS) entry which is preliminary data.</text>
</comment>
<dbReference type="GO" id="GO:0008270">
    <property type="term" value="F:zinc ion binding"/>
    <property type="evidence" value="ECO:0007669"/>
    <property type="project" value="UniProtKB-KW"/>
</dbReference>
<dbReference type="GO" id="GO:0005737">
    <property type="term" value="C:cytoplasm"/>
    <property type="evidence" value="ECO:0007669"/>
    <property type="project" value="TreeGrafter"/>
</dbReference>
<dbReference type="AlphaFoldDB" id="A0A7J0DGA5"/>
<sequence>MDCYPPSPDHTCDIWQAGDSIVPADAIPPGDSRPYFCIKVEATFTTYSESEEGEANVVESVERVKTFVVPLEQLVGSDESWPAISNMLSAVNVPIGVQPCMIHEIDEYLRSVARERHNTGAKVLPTIVSIRVEDYVEDNGDDDNENDGDGGDDVVLRESMNEAAVAHVPASRAAVEGLEVVEGLDGGLTNAKCAICQEEIVVGSDEIKRMPCNHVFHGGCIVRWLGVSCFLPTLSISITYVLFYDW</sequence>
<reference evidence="10" key="1">
    <citation type="submission" date="2019-07" db="EMBL/GenBank/DDBJ databases">
        <title>De Novo Assembly of kiwifruit Actinidia rufa.</title>
        <authorList>
            <person name="Sugita-Konishi S."/>
            <person name="Sato K."/>
            <person name="Mori E."/>
            <person name="Abe Y."/>
            <person name="Kisaki G."/>
            <person name="Hamano K."/>
            <person name="Suezawa K."/>
            <person name="Otani M."/>
            <person name="Fukuda T."/>
            <person name="Manabe T."/>
            <person name="Gomi K."/>
            <person name="Tabuchi M."/>
            <person name="Akimitsu K."/>
            <person name="Kataoka I."/>
        </authorList>
    </citation>
    <scope>NUCLEOTIDE SEQUENCE [LARGE SCALE GENOMIC DNA]</scope>
    <source>
        <strain evidence="10">cv. Fuchu</strain>
    </source>
</reference>
<keyword evidence="7" id="KW-1133">Transmembrane helix</keyword>
<dbReference type="Gene3D" id="3.30.40.10">
    <property type="entry name" value="Zinc/RING finger domain, C3HC4 (zinc finger)"/>
    <property type="match status" value="1"/>
</dbReference>
<dbReference type="PROSITE" id="PS50089">
    <property type="entry name" value="ZF_RING_2"/>
    <property type="match status" value="1"/>
</dbReference>
<dbReference type="EC" id="2.3.2.27" evidence="2"/>
<keyword evidence="7" id="KW-0472">Membrane</keyword>
<keyword evidence="5" id="KW-0862">Zinc</keyword>
<dbReference type="PANTHER" id="PTHR15710:SF196">
    <property type="entry name" value="F6A14.12 PROTEIN-RELATED"/>
    <property type="match status" value="1"/>
</dbReference>
<evidence type="ECO:0000259" key="8">
    <source>
        <dbReference type="PROSITE" id="PS50089"/>
    </source>
</evidence>
<evidence type="ECO:0000256" key="2">
    <source>
        <dbReference type="ARBA" id="ARBA00012483"/>
    </source>
</evidence>
<dbReference type="GO" id="GO:0016567">
    <property type="term" value="P:protein ubiquitination"/>
    <property type="evidence" value="ECO:0007669"/>
    <property type="project" value="TreeGrafter"/>
</dbReference>
<evidence type="ECO:0000313" key="10">
    <source>
        <dbReference type="Proteomes" id="UP000585474"/>
    </source>
</evidence>
<evidence type="ECO:0000256" key="7">
    <source>
        <dbReference type="SAM" id="Phobius"/>
    </source>
</evidence>
<dbReference type="OrthoDB" id="4348522at2759"/>
<evidence type="ECO:0000256" key="4">
    <source>
        <dbReference type="ARBA" id="ARBA00022771"/>
    </source>
</evidence>
<keyword evidence="4 6" id="KW-0863">Zinc-finger</keyword>
<dbReference type="Proteomes" id="UP000585474">
    <property type="component" value="Unassembled WGS sequence"/>
</dbReference>
<dbReference type="GO" id="GO:0061630">
    <property type="term" value="F:ubiquitin protein ligase activity"/>
    <property type="evidence" value="ECO:0007669"/>
    <property type="project" value="UniProtKB-EC"/>
</dbReference>
<gene>
    <name evidence="9" type="ORF">Acr_00g0028930</name>
</gene>
<evidence type="ECO:0000256" key="6">
    <source>
        <dbReference type="PROSITE-ProRule" id="PRU00175"/>
    </source>
</evidence>
<keyword evidence="3" id="KW-0479">Metal-binding</keyword>
<protein>
    <recommendedName>
        <fullName evidence="2">RING-type E3 ubiquitin transferase</fullName>
        <ecNumber evidence="2">2.3.2.27</ecNumber>
    </recommendedName>
</protein>
<name>A0A7J0DGA5_9ERIC</name>